<feature type="transmembrane region" description="Helical" evidence="1">
    <location>
        <begin position="65"/>
        <end position="83"/>
    </location>
</feature>
<keyword evidence="3" id="KW-0540">Nuclease</keyword>
<feature type="transmembrane region" description="Helical" evidence="1">
    <location>
        <begin position="12"/>
        <end position="31"/>
    </location>
</feature>
<gene>
    <name evidence="3" type="ORF">HED64_06120</name>
</gene>
<proteinExistence type="predicted"/>
<dbReference type="Gene3D" id="3.60.10.10">
    <property type="entry name" value="Endonuclease/exonuclease/phosphatase"/>
    <property type="match status" value="1"/>
</dbReference>
<protein>
    <submittedName>
        <fullName evidence="3">Endonuclease/exonuclease/phosphatase family protein</fullName>
    </submittedName>
</protein>
<sequence length="320" mass="33818">MRSRRSGARSTPALALVAVLGAALAMLPHVRVVSPPVVAMAQAVLPILLIGALVLSLILCLRRAFIAAAILLVFGGLALLPLLPQAPARDCSDAAQLSVLSLNAGRGNAEVRDLAEAIRKTDPTVLVLVETSEPMIEALKAELVRGAYRYRTESVVFGGSVDTVILSTFPLSQEPDAVSQVEGALFDAPVALIQHPDLGPLRIAGIHPIPPTHGATSWAATLHGIDAWQLRQDATPLILAGDFNATRAHPQFRELADHFQDAVPLLGPLPAGTWPADIAIPAMVRIDHILVRGFAPTEATRIDVSGTDHHGIVARLAVCR</sequence>
<evidence type="ECO:0000259" key="2">
    <source>
        <dbReference type="Pfam" id="PF03372"/>
    </source>
</evidence>
<keyword evidence="3" id="KW-0378">Hydrolase</keyword>
<keyword evidence="1" id="KW-1133">Transmembrane helix</keyword>
<dbReference type="GO" id="GO:0004519">
    <property type="term" value="F:endonuclease activity"/>
    <property type="evidence" value="ECO:0007669"/>
    <property type="project" value="UniProtKB-KW"/>
</dbReference>
<keyword evidence="4" id="KW-1185">Reference proteome</keyword>
<keyword evidence="1" id="KW-0812">Transmembrane</keyword>
<dbReference type="Pfam" id="PF03372">
    <property type="entry name" value="Exo_endo_phos"/>
    <property type="match status" value="1"/>
</dbReference>
<keyword evidence="3" id="KW-0255">Endonuclease</keyword>
<name>A0ABX1G2N8_9MICC</name>
<feature type="transmembrane region" description="Helical" evidence="1">
    <location>
        <begin position="37"/>
        <end position="58"/>
    </location>
</feature>
<reference evidence="3 4" key="1">
    <citation type="submission" date="2020-04" db="EMBL/GenBank/DDBJ databases">
        <title>Paeniglutamicibacter sp. ANT13_2, a novel actinomycete isolated from sediment in Antarctica.</title>
        <authorList>
            <person name="Sakdapetsiri C."/>
            <person name="Pinyakong O."/>
        </authorList>
    </citation>
    <scope>NUCLEOTIDE SEQUENCE [LARGE SCALE GENOMIC DNA]</scope>
    <source>
        <strain evidence="3 4">ANT13_2</strain>
    </source>
</reference>
<dbReference type="Proteomes" id="UP000746595">
    <property type="component" value="Unassembled WGS sequence"/>
</dbReference>
<evidence type="ECO:0000313" key="3">
    <source>
        <dbReference type="EMBL" id="NKG20288.1"/>
    </source>
</evidence>
<dbReference type="EMBL" id="JAAWVT010000002">
    <property type="protein sequence ID" value="NKG20288.1"/>
    <property type="molecule type" value="Genomic_DNA"/>
</dbReference>
<comment type="caution">
    <text evidence="3">The sequence shown here is derived from an EMBL/GenBank/DDBJ whole genome shotgun (WGS) entry which is preliminary data.</text>
</comment>
<dbReference type="RefSeq" id="WP_168151216.1">
    <property type="nucleotide sequence ID" value="NZ_JAAWVT010000002.1"/>
</dbReference>
<keyword evidence="1" id="KW-0472">Membrane</keyword>
<evidence type="ECO:0000256" key="1">
    <source>
        <dbReference type="SAM" id="Phobius"/>
    </source>
</evidence>
<accession>A0ABX1G2N8</accession>
<dbReference type="InterPro" id="IPR005135">
    <property type="entry name" value="Endo/exonuclease/phosphatase"/>
</dbReference>
<feature type="domain" description="Endonuclease/exonuclease/phosphatase" evidence="2">
    <location>
        <begin position="100"/>
        <end position="309"/>
    </location>
</feature>
<dbReference type="InterPro" id="IPR036691">
    <property type="entry name" value="Endo/exonu/phosph_ase_sf"/>
</dbReference>
<evidence type="ECO:0000313" key="4">
    <source>
        <dbReference type="Proteomes" id="UP000746595"/>
    </source>
</evidence>
<dbReference type="SUPFAM" id="SSF56219">
    <property type="entry name" value="DNase I-like"/>
    <property type="match status" value="1"/>
</dbReference>
<organism evidence="3 4">
    <name type="scientific">Paeniglutamicibacter terrestris</name>
    <dbReference type="NCBI Taxonomy" id="2723403"/>
    <lineage>
        <taxon>Bacteria</taxon>
        <taxon>Bacillati</taxon>
        <taxon>Actinomycetota</taxon>
        <taxon>Actinomycetes</taxon>
        <taxon>Micrococcales</taxon>
        <taxon>Micrococcaceae</taxon>
        <taxon>Paeniglutamicibacter</taxon>
    </lineage>
</organism>